<gene>
    <name evidence="1" type="ORF">EVAR_25077_1</name>
</gene>
<evidence type="ECO:0000313" key="1">
    <source>
        <dbReference type="EMBL" id="GBP81152.1"/>
    </source>
</evidence>
<name>A0A4C1Z1Q4_EUMVA</name>
<dbReference type="Proteomes" id="UP000299102">
    <property type="component" value="Unassembled WGS sequence"/>
</dbReference>
<dbReference type="OrthoDB" id="414730at2759"/>
<proteinExistence type="predicted"/>
<accession>A0A4C1Z1Q4</accession>
<dbReference type="EMBL" id="BGZK01001498">
    <property type="protein sequence ID" value="GBP81152.1"/>
    <property type="molecule type" value="Genomic_DNA"/>
</dbReference>
<evidence type="ECO:0000313" key="2">
    <source>
        <dbReference type="Proteomes" id="UP000299102"/>
    </source>
</evidence>
<dbReference type="AlphaFoldDB" id="A0A4C1Z1Q4"/>
<organism evidence="1 2">
    <name type="scientific">Eumeta variegata</name>
    <name type="common">Bagworm moth</name>
    <name type="synonym">Eumeta japonica</name>
    <dbReference type="NCBI Taxonomy" id="151549"/>
    <lineage>
        <taxon>Eukaryota</taxon>
        <taxon>Metazoa</taxon>
        <taxon>Ecdysozoa</taxon>
        <taxon>Arthropoda</taxon>
        <taxon>Hexapoda</taxon>
        <taxon>Insecta</taxon>
        <taxon>Pterygota</taxon>
        <taxon>Neoptera</taxon>
        <taxon>Endopterygota</taxon>
        <taxon>Lepidoptera</taxon>
        <taxon>Glossata</taxon>
        <taxon>Ditrysia</taxon>
        <taxon>Tineoidea</taxon>
        <taxon>Psychidae</taxon>
        <taxon>Oiketicinae</taxon>
        <taxon>Eumeta</taxon>
    </lineage>
</organism>
<keyword evidence="2" id="KW-1185">Reference proteome</keyword>
<reference evidence="1 2" key="1">
    <citation type="journal article" date="2019" name="Commun. Biol.">
        <title>The bagworm genome reveals a unique fibroin gene that provides high tensile strength.</title>
        <authorList>
            <person name="Kono N."/>
            <person name="Nakamura H."/>
            <person name="Ohtoshi R."/>
            <person name="Tomita M."/>
            <person name="Numata K."/>
            <person name="Arakawa K."/>
        </authorList>
    </citation>
    <scope>NUCLEOTIDE SEQUENCE [LARGE SCALE GENOMIC DNA]</scope>
</reference>
<protein>
    <submittedName>
        <fullName evidence="1">Uncharacterized protein</fullName>
    </submittedName>
</protein>
<comment type="caution">
    <text evidence="1">The sequence shown here is derived from an EMBL/GenBank/DDBJ whole genome shotgun (WGS) entry which is preliminary data.</text>
</comment>
<sequence>MAIFLCYETKKSTHFLEKLGSEVAVLIFDFWEDLPDPIGVFSDLSKASDYVYHDTLIRKLHHYGVTDQDFSSHIGEVEFEEFMLMDPLRMILLSNYFDFKGMCRCVFKSYRKLQTNSLTNNHIPDTLIEGLHKHVVHNVQHR</sequence>